<feature type="binding site" evidence="12">
    <location>
        <position position="427"/>
    </location>
    <ligand>
        <name>K(+)</name>
        <dbReference type="ChEBI" id="CHEBI:29103"/>
    </ligand>
</feature>
<keyword evidence="7 12" id="KW-0418">Kinase</keyword>
<dbReference type="HAMAP" id="MF_01987">
    <property type="entry name" value="Ribokinase"/>
    <property type="match status" value="1"/>
</dbReference>
<evidence type="ECO:0000256" key="13">
    <source>
        <dbReference type="SAM" id="MobiDB-lite"/>
    </source>
</evidence>
<feature type="compositionally biased region" description="Low complexity" evidence="13">
    <location>
        <begin position="105"/>
        <end position="118"/>
    </location>
</feature>
<dbReference type="UniPathway" id="UPA00916">
    <property type="reaction ID" value="UER00889"/>
</dbReference>
<gene>
    <name evidence="15" type="ORF">IFM46972_04444</name>
</gene>
<dbReference type="PANTHER" id="PTHR10584:SF166">
    <property type="entry name" value="RIBOKINASE"/>
    <property type="match status" value="1"/>
</dbReference>
<comment type="subunit">
    <text evidence="12">Homodimer.</text>
</comment>
<feature type="binding site" evidence="12">
    <location>
        <begin position="363"/>
        <end position="364"/>
    </location>
    <ligand>
        <name>ATP</name>
        <dbReference type="ChEBI" id="CHEBI:30616"/>
    </ligand>
</feature>
<keyword evidence="12" id="KW-0963">Cytoplasm</keyword>
<evidence type="ECO:0000256" key="1">
    <source>
        <dbReference type="ARBA" id="ARBA00005380"/>
    </source>
</evidence>
<dbReference type="CDD" id="cd01174">
    <property type="entry name" value="ribokinase"/>
    <property type="match status" value="1"/>
</dbReference>
<dbReference type="Pfam" id="PF00294">
    <property type="entry name" value="PfkB"/>
    <property type="match status" value="1"/>
</dbReference>
<dbReference type="PRINTS" id="PR00990">
    <property type="entry name" value="RIBOKINASE"/>
</dbReference>
<comment type="catalytic activity">
    <reaction evidence="12">
        <text>D-ribose + ATP = D-ribose 5-phosphate + ADP + H(+)</text>
        <dbReference type="Rhea" id="RHEA:13697"/>
        <dbReference type="ChEBI" id="CHEBI:15378"/>
        <dbReference type="ChEBI" id="CHEBI:30616"/>
        <dbReference type="ChEBI" id="CHEBI:47013"/>
        <dbReference type="ChEBI" id="CHEBI:78346"/>
        <dbReference type="ChEBI" id="CHEBI:456216"/>
        <dbReference type="EC" id="2.7.1.15"/>
    </reaction>
</comment>
<feature type="binding site" evidence="12">
    <location>
        <begin position="87"/>
        <end position="91"/>
    </location>
    <ligand>
        <name>substrate</name>
    </ligand>
</feature>
<feature type="binding site" evidence="12">
    <location>
        <position position="364"/>
    </location>
    <ligand>
        <name>substrate</name>
    </ligand>
</feature>
<evidence type="ECO:0000313" key="16">
    <source>
        <dbReference type="Proteomes" id="UP000465221"/>
    </source>
</evidence>
<comment type="similarity">
    <text evidence="1">Belongs to the carbohydrate kinase pfkB family.</text>
</comment>
<keyword evidence="6 12" id="KW-0547">Nucleotide-binding</keyword>
<evidence type="ECO:0000256" key="7">
    <source>
        <dbReference type="ARBA" id="ARBA00022777"/>
    </source>
</evidence>
<keyword evidence="12" id="KW-0539">Nucleus</keyword>
<feature type="binding site" evidence="12">
    <location>
        <begin position="319"/>
        <end position="324"/>
    </location>
    <ligand>
        <name>ATP</name>
        <dbReference type="ChEBI" id="CHEBI:30616"/>
    </ligand>
</feature>
<dbReference type="SUPFAM" id="SSF53613">
    <property type="entry name" value="Ribokinase-like"/>
    <property type="match status" value="1"/>
</dbReference>
<evidence type="ECO:0000256" key="5">
    <source>
        <dbReference type="ARBA" id="ARBA00022723"/>
    </source>
</evidence>
<keyword evidence="10 12" id="KW-0630">Potassium</keyword>
<evidence type="ECO:0000313" key="15">
    <source>
        <dbReference type="EMBL" id="GFF35100.1"/>
    </source>
</evidence>
<comment type="subcellular location">
    <subcellularLocation>
        <location evidence="12">Cytoplasm</location>
    </subcellularLocation>
    <subcellularLocation>
        <location evidence="12">Nucleus</location>
    </subcellularLocation>
</comment>
<dbReference type="GO" id="GO:0046872">
    <property type="term" value="F:metal ion binding"/>
    <property type="evidence" value="ECO:0007669"/>
    <property type="project" value="UniProtKB-KW"/>
</dbReference>
<comment type="cofactor">
    <cofactor evidence="12">
        <name>Mg(2+)</name>
        <dbReference type="ChEBI" id="CHEBI:18420"/>
    </cofactor>
    <text evidence="12">Requires a divalent cation, most likely magnesium in vivo, as an electrophilic catalyst to aid phosphoryl group transfer. It is the chelate of the metal and the nucleotide that is the actual substrate.</text>
</comment>
<dbReference type="GO" id="GO:0019303">
    <property type="term" value="P:D-ribose catabolic process"/>
    <property type="evidence" value="ECO:0007669"/>
    <property type="project" value="UniProtKB-UniRule"/>
</dbReference>
<comment type="activity regulation">
    <text evidence="12">Activated by a monovalent cation that binds near, but not in, the active site. The most likely occupant of the site in vivo is potassium. Ion binding induces a conformational change that may alter substrate affinity.</text>
</comment>
<evidence type="ECO:0000256" key="10">
    <source>
        <dbReference type="ARBA" id="ARBA00022958"/>
    </source>
</evidence>
<feature type="binding site" evidence="12">
    <location>
        <position position="358"/>
    </location>
    <ligand>
        <name>K(+)</name>
        <dbReference type="ChEBI" id="CHEBI:29103"/>
    </ligand>
</feature>
<sequence>MKGLKRCTAHELISTHRSTEYPHPATSALRHKLQHTRPSLQSIATTTMAPTIRVIGSLNADMVSVTPRFPEPGETITASSYFTSAGGKGANQAVACGRLSRRKPSPSSTSTKPESQSESDIKVEMVGAVGALDGHFQALLKPTLEKSGVDTSRVRVVEDAYTGVAVIIVDSSAGGENRILFSPGANYTGMRATEDVLGMGLAAPVPDVIVMQGEIPVDTVVGILRDIRAWKANNRAQGKKGIEAGPDVMYNPAPAPPGGLPEEVYSAVDHIIMNETEAELMSPSEEHLLKIVPGVAKESGNEKVARYFHQLGVTYVLITLGSKGVWYSATDAGSSGPADGVNRFTKQTPAAKVSKVLDTTAAGDTFVGAYAVEVARWRESRRADGRAGQDVATDEKAYRYQEVMDKAMSLATRAAARCVERQGAMDSIPWADEI</sequence>
<feature type="binding site" evidence="12">
    <location>
        <position position="423"/>
    </location>
    <ligand>
        <name>K(+)</name>
        <dbReference type="ChEBI" id="CHEBI:29103"/>
    </ligand>
</feature>
<protein>
    <recommendedName>
        <fullName evidence="3 12">Ribokinase</fullName>
        <shortName evidence="12">RK</shortName>
        <ecNumber evidence="2 12">2.7.1.15</ecNumber>
    </recommendedName>
</protein>
<feature type="binding site" evidence="12">
    <location>
        <position position="214"/>
    </location>
    <ligand>
        <name>substrate</name>
    </ligand>
</feature>
<evidence type="ECO:0000256" key="2">
    <source>
        <dbReference type="ARBA" id="ARBA00012035"/>
    </source>
</evidence>
<comment type="caution">
    <text evidence="12">Lacks conserved residue(s) required for the propagation of feature annotation.</text>
</comment>
<feature type="binding site" evidence="12">
    <location>
        <begin position="59"/>
        <end position="61"/>
    </location>
    <ligand>
        <name>substrate</name>
    </ligand>
</feature>
<dbReference type="InterPro" id="IPR029056">
    <property type="entry name" value="Ribokinase-like"/>
</dbReference>
<keyword evidence="5 12" id="KW-0479">Metal-binding</keyword>
<dbReference type="InterPro" id="IPR002139">
    <property type="entry name" value="Ribo/fructo_kinase"/>
</dbReference>
<dbReference type="GO" id="GO:0005634">
    <property type="term" value="C:nucleus"/>
    <property type="evidence" value="ECO:0007669"/>
    <property type="project" value="UniProtKB-SubCell"/>
</dbReference>
<keyword evidence="11 12" id="KW-0119">Carbohydrate metabolism</keyword>
<comment type="function">
    <text evidence="12">Catalyzes the phosphorylation of ribose at O-5 in a reaction requiring ATP and magnesium. The resulting D-ribose-5-phosphate can then be used either for sythesis of nucleotides, histidine, and tryptophan, or as a component of the pentose phosphate pathway.</text>
</comment>
<feature type="binding site" evidence="12">
    <location>
        <position position="274"/>
    </location>
    <ligand>
        <name>ATP</name>
        <dbReference type="ChEBI" id="CHEBI:30616"/>
    </ligand>
</feature>
<proteinExistence type="inferred from homology"/>
<keyword evidence="8 12" id="KW-0067">ATP-binding</keyword>
<keyword evidence="4 12" id="KW-0808">Transferase</keyword>
<dbReference type="InterPro" id="IPR011611">
    <property type="entry name" value="PfkB_dom"/>
</dbReference>
<feature type="active site" description="Proton acceptor" evidence="12">
    <location>
        <position position="364"/>
    </location>
</feature>
<comment type="pathway">
    <text evidence="12">Carbohydrate metabolism; D-ribose degradation; D-ribose 5-phosphate from beta-D-ribopyranose: step 2/2.</text>
</comment>
<dbReference type="PANTHER" id="PTHR10584">
    <property type="entry name" value="SUGAR KINASE"/>
    <property type="match status" value="1"/>
</dbReference>
<evidence type="ECO:0000256" key="11">
    <source>
        <dbReference type="ARBA" id="ARBA00023277"/>
    </source>
</evidence>
<feature type="binding site" evidence="12">
    <location>
        <position position="418"/>
    </location>
    <ligand>
        <name>K(+)</name>
        <dbReference type="ChEBI" id="CHEBI:29103"/>
    </ligand>
</feature>
<name>A0A8H3NNF5_9EURO</name>
<dbReference type="GO" id="GO:0005524">
    <property type="term" value="F:ATP binding"/>
    <property type="evidence" value="ECO:0007669"/>
    <property type="project" value="UniProtKB-UniRule"/>
</dbReference>
<dbReference type="PROSITE" id="PS00584">
    <property type="entry name" value="PFKB_KINASES_2"/>
    <property type="match status" value="1"/>
</dbReference>
<dbReference type="AlphaFoldDB" id="A0A8H3NNF5"/>
<reference evidence="15 16" key="1">
    <citation type="submission" date="2020-01" db="EMBL/GenBank/DDBJ databases">
        <title>Draft genome sequence of Aspergillus udagawae IFM 46972.</title>
        <authorList>
            <person name="Takahashi H."/>
            <person name="Yaguchi T."/>
        </authorList>
    </citation>
    <scope>NUCLEOTIDE SEQUENCE [LARGE SCALE GENOMIC DNA]</scope>
    <source>
        <strain evidence="15 16">IFM 46972</strain>
    </source>
</reference>
<feature type="binding site" evidence="12">
    <location>
        <position position="421"/>
    </location>
    <ligand>
        <name>K(+)</name>
        <dbReference type="ChEBI" id="CHEBI:29103"/>
    </ligand>
</feature>
<dbReference type="InterPro" id="IPR011877">
    <property type="entry name" value="Ribokinase"/>
</dbReference>
<dbReference type="Proteomes" id="UP000465221">
    <property type="component" value="Unassembled WGS sequence"/>
</dbReference>
<dbReference type="Gene3D" id="3.40.1190.20">
    <property type="match status" value="1"/>
</dbReference>
<evidence type="ECO:0000259" key="14">
    <source>
        <dbReference type="Pfam" id="PF00294"/>
    </source>
</evidence>
<accession>A0A8H3NNF5</accession>
<dbReference type="EMBL" id="BLKC01000025">
    <property type="protein sequence ID" value="GFF35100.1"/>
    <property type="molecule type" value="Genomic_DNA"/>
</dbReference>
<evidence type="ECO:0000256" key="4">
    <source>
        <dbReference type="ARBA" id="ARBA00022679"/>
    </source>
</evidence>
<feature type="region of interest" description="Disordered" evidence="13">
    <location>
        <begin position="99"/>
        <end position="120"/>
    </location>
</feature>
<organism evidence="15 16">
    <name type="scientific">Aspergillus udagawae</name>
    <dbReference type="NCBI Taxonomy" id="91492"/>
    <lineage>
        <taxon>Eukaryota</taxon>
        <taxon>Fungi</taxon>
        <taxon>Dikarya</taxon>
        <taxon>Ascomycota</taxon>
        <taxon>Pezizomycotina</taxon>
        <taxon>Eurotiomycetes</taxon>
        <taxon>Eurotiomycetidae</taxon>
        <taxon>Eurotiales</taxon>
        <taxon>Aspergillaceae</taxon>
        <taxon>Aspergillus</taxon>
        <taxon>Aspergillus subgen. Fumigati</taxon>
    </lineage>
</organism>
<evidence type="ECO:0000256" key="9">
    <source>
        <dbReference type="ARBA" id="ARBA00022842"/>
    </source>
</evidence>
<dbReference type="GO" id="GO:0004747">
    <property type="term" value="F:ribokinase activity"/>
    <property type="evidence" value="ECO:0007669"/>
    <property type="project" value="UniProtKB-UniRule"/>
</dbReference>
<keyword evidence="9 12" id="KW-0460">Magnesium</keyword>
<evidence type="ECO:0000256" key="8">
    <source>
        <dbReference type="ARBA" id="ARBA00022840"/>
    </source>
</evidence>
<dbReference type="EC" id="2.7.1.15" evidence="2 12"/>
<evidence type="ECO:0000256" key="3">
    <source>
        <dbReference type="ARBA" id="ARBA00016943"/>
    </source>
</evidence>
<evidence type="ECO:0000256" key="6">
    <source>
        <dbReference type="ARBA" id="ARBA00022741"/>
    </source>
</evidence>
<comment type="caution">
    <text evidence="15">The sequence shown here is derived from an EMBL/GenBank/DDBJ whole genome shotgun (WGS) entry which is preliminary data.</text>
</comment>
<dbReference type="GO" id="GO:0005737">
    <property type="term" value="C:cytoplasm"/>
    <property type="evidence" value="ECO:0007669"/>
    <property type="project" value="UniProtKB-SubCell"/>
</dbReference>
<dbReference type="FunFam" id="3.40.1190.20:FF:000045">
    <property type="entry name" value="Ribokinase"/>
    <property type="match status" value="1"/>
</dbReference>
<feature type="binding site" evidence="12">
    <location>
        <position position="360"/>
    </location>
    <ligand>
        <name>K(+)</name>
        <dbReference type="ChEBI" id="CHEBI:29103"/>
    </ligand>
</feature>
<comment type="similarity">
    <text evidence="12">Belongs to the carbohydrate kinase PfkB family. Ribokinase subfamily.</text>
</comment>
<feature type="domain" description="Carbohydrate kinase PfkB" evidence="14">
    <location>
        <begin position="52"/>
        <end position="430"/>
    </location>
</feature>
<evidence type="ECO:0000256" key="12">
    <source>
        <dbReference type="HAMAP-Rule" id="MF_03215"/>
    </source>
</evidence>
<dbReference type="InterPro" id="IPR002173">
    <property type="entry name" value="Carboh/pur_kinase_PfkB_CS"/>
</dbReference>